<evidence type="ECO:0000313" key="1">
    <source>
        <dbReference type="EMBL" id="KAJ8928009.1"/>
    </source>
</evidence>
<name>A0AAV8WNJ2_9CUCU</name>
<keyword evidence="2" id="KW-1185">Reference proteome</keyword>
<reference evidence="1" key="1">
    <citation type="journal article" date="2023" name="Insect Mol. Biol.">
        <title>Genome sequencing provides insights into the evolution of gene families encoding plant cell wall-degrading enzymes in longhorned beetles.</title>
        <authorList>
            <person name="Shin N.R."/>
            <person name="Okamura Y."/>
            <person name="Kirsch R."/>
            <person name="Pauchet Y."/>
        </authorList>
    </citation>
    <scope>NUCLEOTIDE SEQUENCE</scope>
    <source>
        <strain evidence="1">RBIC_L_NR</strain>
    </source>
</reference>
<evidence type="ECO:0000313" key="2">
    <source>
        <dbReference type="Proteomes" id="UP001162156"/>
    </source>
</evidence>
<protein>
    <submittedName>
        <fullName evidence="1">Uncharacterized protein</fullName>
    </submittedName>
</protein>
<gene>
    <name evidence="1" type="ORF">NQ314_019475</name>
</gene>
<dbReference type="AlphaFoldDB" id="A0AAV8WNJ2"/>
<comment type="caution">
    <text evidence="1">The sequence shown here is derived from an EMBL/GenBank/DDBJ whole genome shotgun (WGS) entry which is preliminary data.</text>
</comment>
<dbReference type="EMBL" id="JANEYF010005499">
    <property type="protein sequence ID" value="KAJ8928009.1"/>
    <property type="molecule type" value="Genomic_DNA"/>
</dbReference>
<dbReference type="InterPro" id="IPR005312">
    <property type="entry name" value="DUF1759"/>
</dbReference>
<organism evidence="1 2">
    <name type="scientific">Rhamnusium bicolor</name>
    <dbReference type="NCBI Taxonomy" id="1586634"/>
    <lineage>
        <taxon>Eukaryota</taxon>
        <taxon>Metazoa</taxon>
        <taxon>Ecdysozoa</taxon>
        <taxon>Arthropoda</taxon>
        <taxon>Hexapoda</taxon>
        <taxon>Insecta</taxon>
        <taxon>Pterygota</taxon>
        <taxon>Neoptera</taxon>
        <taxon>Endopterygota</taxon>
        <taxon>Coleoptera</taxon>
        <taxon>Polyphaga</taxon>
        <taxon>Cucujiformia</taxon>
        <taxon>Chrysomeloidea</taxon>
        <taxon>Cerambycidae</taxon>
        <taxon>Lepturinae</taxon>
        <taxon>Rhagiini</taxon>
        <taxon>Rhamnusium</taxon>
    </lineage>
</organism>
<dbReference type="Pfam" id="PF03564">
    <property type="entry name" value="DUF1759"/>
    <property type="match status" value="1"/>
</dbReference>
<accession>A0AAV8WNJ2</accession>
<sequence>MLNLIHENRDLNDVDRVHYLIEKLNGKALAVCSGISPGADNYRIIWQALVDKFQDTCLLANTY</sequence>
<proteinExistence type="predicted"/>
<dbReference type="Proteomes" id="UP001162156">
    <property type="component" value="Unassembled WGS sequence"/>
</dbReference>